<keyword evidence="3" id="KW-1185">Reference proteome</keyword>
<accession>A0A6I6GCU2</accession>
<evidence type="ECO:0008006" key="4">
    <source>
        <dbReference type="Google" id="ProtNLM"/>
    </source>
</evidence>
<gene>
    <name evidence="2" type="ORF">GLV81_08245</name>
</gene>
<feature type="chain" id="PRO_5026239388" description="G8 domain-containing protein" evidence="1">
    <location>
        <begin position="28"/>
        <end position="547"/>
    </location>
</feature>
<name>A0A6I6GCU2_9BACT</name>
<sequence>MKLLSQRLIMKQLLTVGVALLSLSAQAQLVVQNGATFFIDAGATVTVQGDVTASANISGSGKLLMKGTSLQSLNLNGFSVPNLEIDNAANVVMAGAGRVDGILTFTTGKLQLGNFNLTMANAGSFAGAGTGRFVETNGTGELRKEMTAAGTVSLPVGLGSDFTPLQFQVTGGSYSSAFVGGRAVSGGHPAKHPRTSDFLNHYWSLNRSGITGATVTTVGTYVDPSDVTGTEADMRAMTYDGSNWALGSSQDNTGNTVTAPMSGNTGDLYAMNRFVLVSPKVFLQGAFNSGTGLMSDALRSTDVTQTPGNASSNNLIPTSDPYRTAPLSTNFTHVNNLVAESINSSVLNHLANPNDHIVDWVFLELRNNSTSGNTVLQTRSALIQRDGDIVDIDGVSPVYFKNVDAGNFSVGIRHRNHIGIYTNPASFTPTLSLASSTLNLTTISSASLMGAANSSYFNDGSRNMLFAGNSSQNTRVSYSGSGNDASYILSSILSSNASGNLNNIYSVGDVNFNRRVTYSGSGNDASYILSTPLASAPSTIRTEVKPN</sequence>
<dbReference type="Proteomes" id="UP000426027">
    <property type="component" value="Chromosome"/>
</dbReference>
<feature type="signal peptide" evidence="1">
    <location>
        <begin position="1"/>
        <end position="27"/>
    </location>
</feature>
<dbReference type="EMBL" id="CP046566">
    <property type="protein sequence ID" value="QGW28090.1"/>
    <property type="molecule type" value="Genomic_DNA"/>
</dbReference>
<protein>
    <recommendedName>
        <fullName evidence="4">G8 domain-containing protein</fullName>
    </recommendedName>
</protein>
<evidence type="ECO:0000313" key="3">
    <source>
        <dbReference type="Proteomes" id="UP000426027"/>
    </source>
</evidence>
<dbReference type="AlphaFoldDB" id="A0A6I6GCU2"/>
<proteinExistence type="predicted"/>
<organism evidence="2 3">
    <name type="scientific">Phnomibacter ginsenosidimutans</name>
    <dbReference type="NCBI Taxonomy" id="2676868"/>
    <lineage>
        <taxon>Bacteria</taxon>
        <taxon>Pseudomonadati</taxon>
        <taxon>Bacteroidota</taxon>
        <taxon>Chitinophagia</taxon>
        <taxon>Chitinophagales</taxon>
        <taxon>Chitinophagaceae</taxon>
        <taxon>Phnomibacter</taxon>
    </lineage>
</organism>
<keyword evidence="1" id="KW-0732">Signal</keyword>
<reference evidence="2 3" key="1">
    <citation type="submission" date="2019-11" db="EMBL/GenBank/DDBJ databases">
        <authorList>
            <person name="Im W.T."/>
        </authorList>
    </citation>
    <scope>NUCLEOTIDE SEQUENCE [LARGE SCALE GENOMIC DNA]</scope>
    <source>
        <strain evidence="2 3">SB-02</strain>
    </source>
</reference>
<evidence type="ECO:0000313" key="2">
    <source>
        <dbReference type="EMBL" id="QGW28090.1"/>
    </source>
</evidence>
<dbReference type="KEGG" id="fls:GLV81_08245"/>
<evidence type="ECO:0000256" key="1">
    <source>
        <dbReference type="SAM" id="SignalP"/>
    </source>
</evidence>